<evidence type="ECO:0000313" key="6">
    <source>
        <dbReference type="EMBL" id="ELW65048.1"/>
    </source>
</evidence>
<dbReference type="Proteomes" id="UP000011518">
    <property type="component" value="Unassembled WGS sequence"/>
</dbReference>
<dbReference type="GO" id="GO:0016410">
    <property type="term" value="F:N-acyltransferase activity"/>
    <property type="evidence" value="ECO:0007669"/>
    <property type="project" value="TreeGrafter"/>
</dbReference>
<reference evidence="7" key="2">
    <citation type="journal article" date="2013" name="Nat. Commun.">
        <title>Genome of the Chinese tree shrew.</title>
        <authorList>
            <person name="Fan Y."/>
            <person name="Huang Z.Y."/>
            <person name="Cao C.C."/>
            <person name="Chen C.S."/>
            <person name="Chen Y.X."/>
            <person name="Fan D.D."/>
            <person name="He J."/>
            <person name="Hou H.L."/>
            <person name="Hu L."/>
            <person name="Hu X.T."/>
            <person name="Jiang X.T."/>
            <person name="Lai R."/>
            <person name="Lang Y.S."/>
            <person name="Liang B."/>
            <person name="Liao S.G."/>
            <person name="Mu D."/>
            <person name="Ma Y.Y."/>
            <person name="Niu Y.Y."/>
            <person name="Sun X.Q."/>
            <person name="Xia J.Q."/>
            <person name="Xiao J."/>
            <person name="Xiong Z.Q."/>
            <person name="Xu L."/>
            <person name="Yang L."/>
            <person name="Zhang Y."/>
            <person name="Zhao W."/>
            <person name="Zhao X.D."/>
            <person name="Zheng Y.T."/>
            <person name="Zhou J.M."/>
            <person name="Zhu Y.B."/>
            <person name="Zhang G.J."/>
            <person name="Wang J."/>
            <person name="Yao Y.G."/>
        </authorList>
    </citation>
    <scope>NUCLEOTIDE SEQUENCE [LARGE SCALE GENOMIC DNA]</scope>
</reference>
<dbReference type="AlphaFoldDB" id="L9KQS2"/>
<evidence type="ECO:0000259" key="5">
    <source>
        <dbReference type="PROSITE" id="PS51934"/>
    </source>
</evidence>
<evidence type="ECO:0000256" key="3">
    <source>
        <dbReference type="ARBA" id="ARBA00022801"/>
    </source>
</evidence>
<comment type="similarity">
    <text evidence="1">Belongs to the H-rev107 family.</text>
</comment>
<dbReference type="EMBL" id="KB320702">
    <property type="protein sequence ID" value="ELW65048.1"/>
    <property type="molecule type" value="Genomic_DNA"/>
</dbReference>
<evidence type="ECO:0000256" key="2">
    <source>
        <dbReference type="ARBA" id="ARBA00022679"/>
    </source>
</evidence>
<proteinExistence type="inferred from homology"/>
<dbReference type="FunCoup" id="L9KQS2">
    <property type="interactions" value="30"/>
</dbReference>
<reference evidence="7" key="1">
    <citation type="submission" date="2012-07" db="EMBL/GenBank/DDBJ databases">
        <title>Genome of the Chinese tree shrew, a rising model animal genetically related to primates.</title>
        <authorList>
            <person name="Zhang G."/>
            <person name="Fan Y."/>
            <person name="Yao Y."/>
            <person name="Huang Z."/>
        </authorList>
    </citation>
    <scope>NUCLEOTIDE SEQUENCE [LARGE SCALE GENOMIC DNA]</scope>
</reference>
<dbReference type="GO" id="GO:0070292">
    <property type="term" value="P:N-acylphosphatidylethanolamine metabolic process"/>
    <property type="evidence" value="ECO:0007669"/>
    <property type="project" value="TreeGrafter"/>
</dbReference>
<dbReference type="GO" id="GO:0005737">
    <property type="term" value="C:cytoplasm"/>
    <property type="evidence" value="ECO:0007669"/>
    <property type="project" value="TreeGrafter"/>
</dbReference>
<dbReference type="InterPro" id="IPR051496">
    <property type="entry name" value="H-rev107_PLA/AT"/>
</dbReference>
<evidence type="ECO:0000256" key="1">
    <source>
        <dbReference type="ARBA" id="ARBA00007824"/>
    </source>
</evidence>
<accession>L9KQS2</accession>
<protein>
    <submittedName>
        <fullName evidence="6">Retinoic acid receptor responder protein 3</fullName>
    </submittedName>
</protein>
<sequence length="190" mass="20971">MASYGKPGTRKSWKIQKLLQPEPKPCSSDRPGAKATMWVCMGTAGVWGSLQEPKPGDLIEIFRVGYEHWAIYIGGGYVIHLAPPSEYAGAGSSSLFSVLSSRAVVKQERLKDVVGNCDYQINNYLDHRYRPRPVEEIISSAKEKVGEEMEYSVVGKNCEHFVTDLRYGTPCSRQRTSEGLAGSGILEIIA</sequence>
<dbReference type="PROSITE" id="PS51934">
    <property type="entry name" value="LRAT"/>
    <property type="match status" value="1"/>
</dbReference>
<name>L9KQS2_TUPCH</name>
<keyword evidence="4" id="KW-0443">Lipid metabolism</keyword>
<dbReference type="FunFam" id="3.90.1720.10:FF:000002">
    <property type="entry name" value="HRAS like suppressor 2"/>
    <property type="match status" value="1"/>
</dbReference>
<dbReference type="PANTHER" id="PTHR13943">
    <property type="entry name" value="HRAS-LIKE SUPPRESSOR - RELATED"/>
    <property type="match status" value="1"/>
</dbReference>
<organism evidence="6 7">
    <name type="scientific">Tupaia chinensis</name>
    <name type="common">Chinese tree shrew</name>
    <name type="synonym">Tupaia belangeri chinensis</name>
    <dbReference type="NCBI Taxonomy" id="246437"/>
    <lineage>
        <taxon>Eukaryota</taxon>
        <taxon>Metazoa</taxon>
        <taxon>Chordata</taxon>
        <taxon>Craniata</taxon>
        <taxon>Vertebrata</taxon>
        <taxon>Euteleostomi</taxon>
        <taxon>Mammalia</taxon>
        <taxon>Eutheria</taxon>
        <taxon>Euarchontoglires</taxon>
        <taxon>Scandentia</taxon>
        <taxon>Tupaiidae</taxon>
        <taxon>Tupaia</taxon>
    </lineage>
</organism>
<keyword evidence="6" id="KW-0675">Receptor</keyword>
<dbReference type="PANTHER" id="PTHR13943:SF36">
    <property type="entry name" value="PHOSPHOLIPASE A AND ACYLTRANSFERASE 4"/>
    <property type="match status" value="1"/>
</dbReference>
<keyword evidence="2" id="KW-0808">Transferase</keyword>
<dbReference type="Gene3D" id="3.90.1720.10">
    <property type="entry name" value="endopeptidase domain like (from Nostoc punctiforme)"/>
    <property type="match status" value="1"/>
</dbReference>
<keyword evidence="7" id="KW-1185">Reference proteome</keyword>
<evidence type="ECO:0000256" key="4">
    <source>
        <dbReference type="ARBA" id="ARBA00023098"/>
    </source>
</evidence>
<gene>
    <name evidence="6" type="ORF">TREES_T100019373</name>
</gene>
<dbReference type="Pfam" id="PF04970">
    <property type="entry name" value="LRAT"/>
    <property type="match status" value="1"/>
</dbReference>
<evidence type="ECO:0000313" key="7">
    <source>
        <dbReference type="Proteomes" id="UP000011518"/>
    </source>
</evidence>
<dbReference type="InterPro" id="IPR007053">
    <property type="entry name" value="LRAT_dom"/>
</dbReference>
<dbReference type="InParanoid" id="L9KQS2"/>
<dbReference type="STRING" id="246437.L9KQS2"/>
<dbReference type="eggNOG" id="ENOG502S0JN">
    <property type="taxonomic scope" value="Eukaryota"/>
</dbReference>
<dbReference type="GO" id="GO:0008970">
    <property type="term" value="F:phospholipase A1 activity"/>
    <property type="evidence" value="ECO:0007669"/>
    <property type="project" value="TreeGrafter"/>
</dbReference>
<keyword evidence="3" id="KW-0378">Hydrolase</keyword>
<dbReference type="GO" id="GO:0004623">
    <property type="term" value="F:phospholipase A2 activity"/>
    <property type="evidence" value="ECO:0007669"/>
    <property type="project" value="TreeGrafter"/>
</dbReference>
<feature type="domain" description="LRAT" evidence="5">
    <location>
        <begin position="58"/>
        <end position="174"/>
    </location>
</feature>